<protein>
    <submittedName>
        <fullName evidence="4">Uncharacterized protein</fullName>
    </submittedName>
</protein>
<sequence>MKFGKPNDKYVNAVTGKKLSRRCVMAIRRHAGLPRSNAIYSAAIPADLLPLVRPDPFEEVMATPAMCRVVMAEAATAGTGFLINTGMNTWALEWCPCHTTASWQYLAVAGLPVTDTASRPIGQAESAPSGGGQLQFWRVPVDDAAVDAGKAAPMLDAVMLHQWGTIWDMTWCPASGAVEAAASR</sequence>
<dbReference type="InterPro" id="IPR052416">
    <property type="entry name" value="GTF3C_component"/>
</dbReference>
<name>A0A4P9YRT3_9FUNG</name>
<evidence type="ECO:0000256" key="3">
    <source>
        <dbReference type="ARBA" id="ARBA00023242"/>
    </source>
</evidence>
<dbReference type="PANTHER" id="PTHR15052:SF2">
    <property type="entry name" value="GENERAL TRANSCRIPTION FACTOR 3C POLYPEPTIDE 2"/>
    <property type="match status" value="1"/>
</dbReference>
<dbReference type="PANTHER" id="PTHR15052">
    <property type="entry name" value="RNA POLYMERASE III TRANSCRIPTION INITIATION FACTOR COMPLEX SUBUNIT"/>
    <property type="match status" value="1"/>
</dbReference>
<gene>
    <name evidence="4" type="ORF">SYNPS1DRAFT_25800</name>
</gene>
<evidence type="ECO:0000256" key="2">
    <source>
        <dbReference type="ARBA" id="ARBA00023163"/>
    </source>
</evidence>
<reference evidence="5" key="1">
    <citation type="journal article" date="2018" name="Nat. Microbiol.">
        <title>Leveraging single-cell genomics to expand the fungal tree of life.</title>
        <authorList>
            <person name="Ahrendt S.R."/>
            <person name="Quandt C.A."/>
            <person name="Ciobanu D."/>
            <person name="Clum A."/>
            <person name="Salamov A."/>
            <person name="Andreopoulos B."/>
            <person name="Cheng J.F."/>
            <person name="Woyke T."/>
            <person name="Pelin A."/>
            <person name="Henrissat B."/>
            <person name="Reynolds N.K."/>
            <person name="Benny G.L."/>
            <person name="Smith M.E."/>
            <person name="James T.Y."/>
            <person name="Grigoriev I.V."/>
        </authorList>
    </citation>
    <scope>NUCLEOTIDE SEQUENCE [LARGE SCALE GENOMIC DNA]</scope>
    <source>
        <strain evidence="5">Benny S71-1</strain>
    </source>
</reference>
<accession>A0A4P9YRT3</accession>
<keyword evidence="5" id="KW-1185">Reference proteome</keyword>
<evidence type="ECO:0000313" key="4">
    <source>
        <dbReference type="EMBL" id="RKP22454.1"/>
    </source>
</evidence>
<dbReference type="Proteomes" id="UP000278143">
    <property type="component" value="Unassembled WGS sequence"/>
</dbReference>
<evidence type="ECO:0000256" key="1">
    <source>
        <dbReference type="ARBA" id="ARBA00004123"/>
    </source>
</evidence>
<dbReference type="GO" id="GO:0006383">
    <property type="term" value="P:transcription by RNA polymerase III"/>
    <property type="evidence" value="ECO:0007669"/>
    <property type="project" value="TreeGrafter"/>
</dbReference>
<dbReference type="GO" id="GO:0005634">
    <property type="term" value="C:nucleus"/>
    <property type="evidence" value="ECO:0007669"/>
    <property type="project" value="UniProtKB-SubCell"/>
</dbReference>
<comment type="subcellular location">
    <subcellularLocation>
        <location evidence="1">Nucleus</location>
    </subcellularLocation>
</comment>
<dbReference type="AlphaFoldDB" id="A0A4P9YRT3"/>
<dbReference type="EMBL" id="KZ992090">
    <property type="protein sequence ID" value="RKP22454.1"/>
    <property type="molecule type" value="Genomic_DNA"/>
</dbReference>
<dbReference type="GO" id="GO:0000127">
    <property type="term" value="C:transcription factor TFIIIC complex"/>
    <property type="evidence" value="ECO:0007669"/>
    <property type="project" value="TreeGrafter"/>
</dbReference>
<keyword evidence="2" id="KW-0804">Transcription</keyword>
<evidence type="ECO:0000313" key="5">
    <source>
        <dbReference type="Proteomes" id="UP000278143"/>
    </source>
</evidence>
<proteinExistence type="predicted"/>
<dbReference type="OrthoDB" id="4703at2759"/>
<organism evidence="4 5">
    <name type="scientific">Syncephalis pseudoplumigaleata</name>
    <dbReference type="NCBI Taxonomy" id="1712513"/>
    <lineage>
        <taxon>Eukaryota</taxon>
        <taxon>Fungi</taxon>
        <taxon>Fungi incertae sedis</taxon>
        <taxon>Zoopagomycota</taxon>
        <taxon>Zoopagomycotina</taxon>
        <taxon>Zoopagomycetes</taxon>
        <taxon>Zoopagales</taxon>
        <taxon>Piptocephalidaceae</taxon>
        <taxon>Syncephalis</taxon>
    </lineage>
</organism>
<keyword evidence="3" id="KW-0539">Nucleus</keyword>